<dbReference type="AlphaFoldDB" id="A0AAV7UDF8"/>
<organism evidence="2 3">
    <name type="scientific">Pleurodeles waltl</name>
    <name type="common">Iberian ribbed newt</name>
    <dbReference type="NCBI Taxonomy" id="8319"/>
    <lineage>
        <taxon>Eukaryota</taxon>
        <taxon>Metazoa</taxon>
        <taxon>Chordata</taxon>
        <taxon>Craniata</taxon>
        <taxon>Vertebrata</taxon>
        <taxon>Euteleostomi</taxon>
        <taxon>Amphibia</taxon>
        <taxon>Batrachia</taxon>
        <taxon>Caudata</taxon>
        <taxon>Salamandroidea</taxon>
        <taxon>Salamandridae</taxon>
        <taxon>Pleurodelinae</taxon>
        <taxon>Pleurodeles</taxon>
    </lineage>
</organism>
<evidence type="ECO:0000313" key="3">
    <source>
        <dbReference type="Proteomes" id="UP001066276"/>
    </source>
</evidence>
<keyword evidence="3" id="KW-1185">Reference proteome</keyword>
<evidence type="ECO:0000256" key="1">
    <source>
        <dbReference type="SAM" id="MobiDB-lite"/>
    </source>
</evidence>
<feature type="region of interest" description="Disordered" evidence="1">
    <location>
        <begin position="26"/>
        <end position="65"/>
    </location>
</feature>
<accession>A0AAV7UDF8</accession>
<reference evidence="2" key="1">
    <citation type="journal article" date="2022" name="bioRxiv">
        <title>Sequencing and chromosome-scale assembly of the giantPleurodeles waltlgenome.</title>
        <authorList>
            <person name="Brown T."/>
            <person name="Elewa A."/>
            <person name="Iarovenko S."/>
            <person name="Subramanian E."/>
            <person name="Araus A.J."/>
            <person name="Petzold A."/>
            <person name="Susuki M."/>
            <person name="Suzuki K.-i.T."/>
            <person name="Hayashi T."/>
            <person name="Toyoda A."/>
            <person name="Oliveira C."/>
            <person name="Osipova E."/>
            <person name="Leigh N.D."/>
            <person name="Simon A."/>
            <person name="Yun M.H."/>
        </authorList>
    </citation>
    <scope>NUCLEOTIDE SEQUENCE</scope>
    <source>
        <strain evidence="2">20211129_DDA</strain>
        <tissue evidence="2">Liver</tissue>
    </source>
</reference>
<feature type="compositionally biased region" description="Low complexity" evidence="1">
    <location>
        <begin position="35"/>
        <end position="50"/>
    </location>
</feature>
<proteinExistence type="predicted"/>
<evidence type="ECO:0000313" key="2">
    <source>
        <dbReference type="EMBL" id="KAJ1186024.1"/>
    </source>
</evidence>
<gene>
    <name evidence="2" type="ORF">NDU88_002809</name>
</gene>
<sequence>MKGGFAIDPGTFLLTKIETYKELSAKPQGALGTASSKPSNSWPSSQSTLSGRGCAPGATGKRGVTLSWTLPDDRIRRA</sequence>
<dbReference type="EMBL" id="JANPWB010000005">
    <property type="protein sequence ID" value="KAJ1186024.1"/>
    <property type="molecule type" value="Genomic_DNA"/>
</dbReference>
<protein>
    <submittedName>
        <fullName evidence="2">Uncharacterized protein</fullName>
    </submittedName>
</protein>
<dbReference type="Proteomes" id="UP001066276">
    <property type="component" value="Chromosome 3_1"/>
</dbReference>
<name>A0AAV7UDF8_PLEWA</name>
<comment type="caution">
    <text evidence="2">The sequence shown here is derived from an EMBL/GenBank/DDBJ whole genome shotgun (WGS) entry which is preliminary data.</text>
</comment>